<dbReference type="OrthoDB" id="2374258at2"/>
<keyword evidence="3" id="KW-1185">Reference proteome</keyword>
<evidence type="ECO:0000313" key="2">
    <source>
        <dbReference type="EMBL" id="KUO95464.1"/>
    </source>
</evidence>
<dbReference type="AlphaFoldDB" id="A0A117SXL7"/>
<dbReference type="EMBL" id="LPVJ01000051">
    <property type="protein sequence ID" value="KUO95464.1"/>
    <property type="molecule type" value="Genomic_DNA"/>
</dbReference>
<keyword evidence="1" id="KW-0472">Membrane</keyword>
<accession>A0A117SXL7</accession>
<evidence type="ECO:0000313" key="3">
    <source>
        <dbReference type="Proteomes" id="UP000053557"/>
    </source>
</evidence>
<evidence type="ECO:0000256" key="1">
    <source>
        <dbReference type="SAM" id="Phobius"/>
    </source>
</evidence>
<proteinExistence type="predicted"/>
<keyword evidence="1" id="KW-0812">Transmembrane</keyword>
<dbReference type="Proteomes" id="UP000053557">
    <property type="component" value="Unassembled WGS sequence"/>
</dbReference>
<protein>
    <submittedName>
        <fullName evidence="2">Uncharacterized protein</fullName>
    </submittedName>
</protein>
<organism evidence="2 3">
    <name type="scientific">Ferroacidibacillus organovorans</name>
    <dbReference type="NCBI Taxonomy" id="1765683"/>
    <lineage>
        <taxon>Bacteria</taxon>
        <taxon>Bacillati</taxon>
        <taxon>Bacillota</taxon>
        <taxon>Bacilli</taxon>
        <taxon>Bacillales</taxon>
        <taxon>Alicyclobacillaceae</taxon>
        <taxon>Ferroacidibacillus</taxon>
    </lineage>
</organism>
<name>A0A117SXL7_9BACL</name>
<gene>
    <name evidence="2" type="ORF">ATW55_03115</name>
</gene>
<keyword evidence="1" id="KW-1133">Transmembrane helix</keyword>
<feature type="transmembrane region" description="Helical" evidence="1">
    <location>
        <begin position="12"/>
        <end position="33"/>
    </location>
</feature>
<sequence>MKTSLLQLTKRELAILAGVLLATGYVNIGSVNITSREFHFDLRGPIFWRLTSGYPPLLHRPGSEFYVQLEAYMALLLFAGDAYVDGITVGSSALFFRIRSPLFEWKRLSTERSIRHLSTEKAVLALMNFAIGVQLFFRRLPFVITAVSFPQGKEIRFVTTANTIQRVERKLPSKFTFPEQTKSTHALNKLLGILLMFQILRIYTVSMGRGGELAFSIGGSIFQFSRHFIS</sequence>
<reference evidence="2 3" key="1">
    <citation type="submission" date="2015-12" db="EMBL/GenBank/DDBJ databases">
        <title>Draft genome sequence of Acidibacillus ferrooxidans ITV001, isolated from a chalcopyrite acid mine drainage site in Brazil.</title>
        <authorList>
            <person name="Dall'Agnol H."/>
            <person name="Nancucheo I."/>
            <person name="Johnson B."/>
            <person name="Oliveira R."/>
            <person name="Leite L."/>
            <person name="Pylro V."/>
            <person name="Nunes G.L."/>
            <person name="Tzotzos G."/>
            <person name="Fernandes G.R."/>
            <person name="Dutra J."/>
            <person name="Orellana S.C."/>
            <person name="Oliveira G."/>
        </authorList>
    </citation>
    <scope>NUCLEOTIDE SEQUENCE [LARGE SCALE GENOMIC DNA]</scope>
    <source>
        <strain evidence="3">ITV01</strain>
    </source>
</reference>
<comment type="caution">
    <text evidence="2">The sequence shown here is derived from an EMBL/GenBank/DDBJ whole genome shotgun (WGS) entry which is preliminary data.</text>
</comment>
<dbReference type="RefSeq" id="WP_067717300.1">
    <property type="nucleotide sequence ID" value="NZ_LPVJ01000051.1"/>
</dbReference>